<dbReference type="InterPro" id="IPR023299">
    <property type="entry name" value="ATPase_P-typ_cyto_dom_N"/>
</dbReference>
<feature type="transmembrane region" description="Helical" evidence="19">
    <location>
        <begin position="733"/>
        <end position="754"/>
    </location>
</feature>
<evidence type="ECO:0000256" key="13">
    <source>
        <dbReference type="ARBA" id="ARBA00022967"/>
    </source>
</evidence>
<dbReference type="GO" id="GO:0005886">
    <property type="term" value="C:plasma membrane"/>
    <property type="evidence" value="ECO:0007669"/>
    <property type="project" value="UniProtKB-SubCell"/>
</dbReference>
<dbReference type="GO" id="GO:0008553">
    <property type="term" value="F:P-type proton-exporting transporter activity"/>
    <property type="evidence" value="ECO:0007669"/>
    <property type="project" value="UniProtKB-UniRule"/>
</dbReference>
<evidence type="ECO:0000313" key="23">
    <source>
        <dbReference type="Proteomes" id="UP001187192"/>
    </source>
</evidence>
<evidence type="ECO:0000256" key="16">
    <source>
        <dbReference type="ARBA" id="ARBA00023136"/>
    </source>
</evidence>
<evidence type="ECO:0000256" key="19">
    <source>
        <dbReference type="RuleBase" id="RU362083"/>
    </source>
</evidence>
<comment type="function">
    <text evidence="1">The plasma membrane ATPase of plants and fungi is a hydrogen ion pump. The proton gradient it generates drives the active transport of nutrients by H(+)-symport. The resulting external acidification and/or internal alkinization may mediate growth responses.</text>
</comment>
<dbReference type="Pfam" id="PF00702">
    <property type="entry name" value="Hydrolase"/>
    <property type="match status" value="1"/>
</dbReference>
<evidence type="ECO:0000256" key="8">
    <source>
        <dbReference type="ARBA" id="ARBA00022723"/>
    </source>
</evidence>
<evidence type="ECO:0000256" key="3">
    <source>
        <dbReference type="ARBA" id="ARBA00008804"/>
    </source>
</evidence>
<organism evidence="22 23">
    <name type="scientific">Ficus carica</name>
    <name type="common">Common fig</name>
    <dbReference type="NCBI Taxonomy" id="3494"/>
    <lineage>
        <taxon>Eukaryota</taxon>
        <taxon>Viridiplantae</taxon>
        <taxon>Streptophyta</taxon>
        <taxon>Embryophyta</taxon>
        <taxon>Tracheophyta</taxon>
        <taxon>Spermatophyta</taxon>
        <taxon>Magnoliopsida</taxon>
        <taxon>eudicotyledons</taxon>
        <taxon>Gunneridae</taxon>
        <taxon>Pentapetalae</taxon>
        <taxon>rosids</taxon>
        <taxon>fabids</taxon>
        <taxon>Rosales</taxon>
        <taxon>Moraceae</taxon>
        <taxon>Ficeae</taxon>
        <taxon>Ficus</taxon>
    </lineage>
</organism>
<dbReference type="InterPro" id="IPR059000">
    <property type="entry name" value="ATPase_P-type_domA"/>
</dbReference>
<dbReference type="EC" id="7.1.2.1" evidence="4 19"/>
<keyword evidence="14 19" id="KW-1133">Transmembrane helix</keyword>
<evidence type="ECO:0000313" key="22">
    <source>
        <dbReference type="EMBL" id="GMN52022.1"/>
    </source>
</evidence>
<dbReference type="PRINTS" id="PR00119">
    <property type="entry name" value="CATATPASE"/>
</dbReference>
<proteinExistence type="inferred from homology"/>
<keyword evidence="20" id="KW-0732">Signal</keyword>
<comment type="catalytic activity">
    <reaction evidence="17 19">
        <text>ATP + H2O + H(+)(in) = ADP + phosphate + 2 H(+)(out)</text>
        <dbReference type="Rhea" id="RHEA:20852"/>
        <dbReference type="ChEBI" id="CHEBI:15377"/>
        <dbReference type="ChEBI" id="CHEBI:15378"/>
        <dbReference type="ChEBI" id="CHEBI:30616"/>
        <dbReference type="ChEBI" id="CHEBI:43474"/>
        <dbReference type="ChEBI" id="CHEBI:456216"/>
        <dbReference type="EC" id="7.1.2.1"/>
    </reaction>
</comment>
<evidence type="ECO:0000256" key="15">
    <source>
        <dbReference type="ARBA" id="ARBA00023065"/>
    </source>
</evidence>
<dbReference type="NCBIfam" id="TIGR01647">
    <property type="entry name" value="ATPase-IIIA_H"/>
    <property type="match status" value="1"/>
</dbReference>
<dbReference type="Gene3D" id="3.40.1110.10">
    <property type="entry name" value="Calcium-transporting ATPase, cytoplasmic domain N"/>
    <property type="match status" value="1"/>
</dbReference>
<evidence type="ECO:0000256" key="7">
    <source>
        <dbReference type="ARBA" id="ARBA00022692"/>
    </source>
</evidence>
<evidence type="ECO:0000256" key="20">
    <source>
        <dbReference type="SAM" id="SignalP"/>
    </source>
</evidence>
<dbReference type="NCBIfam" id="TIGR01494">
    <property type="entry name" value="ATPase_P-type"/>
    <property type="match status" value="2"/>
</dbReference>
<dbReference type="FunFam" id="3.40.1110.10:FF:000004">
    <property type="entry name" value="Plasma membrane ATPase"/>
    <property type="match status" value="1"/>
</dbReference>
<evidence type="ECO:0000256" key="5">
    <source>
        <dbReference type="ARBA" id="ARBA00022448"/>
    </source>
</evidence>
<dbReference type="FunFam" id="1.20.1110.10:FF:000045">
    <property type="entry name" value="ATPase 4 plasma membrane-type"/>
    <property type="match status" value="1"/>
</dbReference>
<keyword evidence="5 19" id="KW-0813">Transport</keyword>
<keyword evidence="7 19" id="KW-0812">Transmembrane</keyword>
<evidence type="ECO:0000256" key="9">
    <source>
        <dbReference type="ARBA" id="ARBA00022741"/>
    </source>
</evidence>
<feature type="transmembrane region" description="Helical" evidence="19">
    <location>
        <begin position="185"/>
        <end position="211"/>
    </location>
</feature>
<dbReference type="AlphaFoldDB" id="A0AA88AFA4"/>
<dbReference type="SFLD" id="SFLDS00003">
    <property type="entry name" value="Haloacid_Dehalogenase"/>
    <property type="match status" value="1"/>
</dbReference>
<keyword evidence="10 19" id="KW-0375">Hydrogen ion transport</keyword>
<dbReference type="InterPro" id="IPR023298">
    <property type="entry name" value="ATPase_P-typ_TM_dom_sf"/>
</dbReference>
<evidence type="ECO:0000256" key="14">
    <source>
        <dbReference type="ARBA" id="ARBA00022989"/>
    </source>
</evidence>
<dbReference type="Gene3D" id="6.10.140.890">
    <property type="match status" value="1"/>
</dbReference>
<feature type="transmembrane region" description="Helical" evidence="19">
    <location>
        <begin position="619"/>
        <end position="636"/>
    </location>
</feature>
<dbReference type="InterPro" id="IPR006534">
    <property type="entry name" value="P-type_ATPase_IIIA"/>
</dbReference>
<dbReference type="InterPro" id="IPR044492">
    <property type="entry name" value="P_typ_ATPase_HD_dom"/>
</dbReference>
<feature type="transmembrane region" description="Helical" evidence="19">
    <location>
        <begin position="656"/>
        <end position="677"/>
    </location>
</feature>
<dbReference type="FunFam" id="3.40.50.1000:FF:000211">
    <property type="entry name" value="Plasma membrane ATPase"/>
    <property type="match status" value="1"/>
</dbReference>
<dbReference type="EMBL" id="BTGU01000040">
    <property type="protein sequence ID" value="GMN52022.1"/>
    <property type="molecule type" value="Genomic_DNA"/>
</dbReference>
<keyword evidence="8" id="KW-0479">Metal-binding</keyword>
<reference evidence="22" key="1">
    <citation type="submission" date="2023-07" db="EMBL/GenBank/DDBJ databases">
        <title>draft genome sequence of fig (Ficus carica).</title>
        <authorList>
            <person name="Takahashi T."/>
            <person name="Nishimura K."/>
        </authorList>
    </citation>
    <scope>NUCLEOTIDE SEQUENCE</scope>
</reference>
<dbReference type="SFLD" id="SFLDG00002">
    <property type="entry name" value="C1.7:_P-type_atpase_like"/>
    <property type="match status" value="1"/>
</dbReference>
<keyword evidence="9 19" id="KW-0547">Nucleotide-binding</keyword>
<dbReference type="PANTHER" id="PTHR42861">
    <property type="entry name" value="CALCIUM-TRANSPORTING ATPASE"/>
    <property type="match status" value="1"/>
</dbReference>
<evidence type="ECO:0000256" key="1">
    <source>
        <dbReference type="ARBA" id="ARBA00003417"/>
    </source>
</evidence>
<keyword evidence="16 19" id="KW-0472">Membrane</keyword>
<feature type="transmembrane region" description="Helical" evidence="19">
    <location>
        <begin position="591"/>
        <end position="613"/>
    </location>
</feature>
<feature type="signal peptide" evidence="20">
    <location>
        <begin position="1"/>
        <end position="24"/>
    </location>
</feature>
<feature type="transmembrane region" description="Helical" evidence="19">
    <location>
        <begin position="702"/>
        <end position="721"/>
    </location>
</feature>
<dbReference type="InterPro" id="IPR008250">
    <property type="entry name" value="ATPase_P-typ_transduc_dom_A_sf"/>
</dbReference>
<keyword evidence="11 19" id="KW-0067">ATP-binding</keyword>
<keyword evidence="6" id="KW-0597">Phosphoprotein</keyword>
<evidence type="ECO:0000256" key="12">
    <source>
        <dbReference type="ARBA" id="ARBA00022842"/>
    </source>
</evidence>
<dbReference type="InterPro" id="IPR023214">
    <property type="entry name" value="HAD_sf"/>
</dbReference>
<dbReference type="Pfam" id="PF00122">
    <property type="entry name" value="E1-E2_ATPase"/>
    <property type="match status" value="1"/>
</dbReference>
<gene>
    <name evidence="22" type="ORF">TIFTF001_021168</name>
</gene>
<protein>
    <recommendedName>
        <fullName evidence="18 19">Plasma membrane ATPase</fullName>
        <ecNumber evidence="4 19">7.1.2.1</ecNumber>
    </recommendedName>
</protein>
<dbReference type="GO" id="GO:0005524">
    <property type="term" value="F:ATP binding"/>
    <property type="evidence" value="ECO:0007669"/>
    <property type="project" value="UniProtKB-UniRule"/>
</dbReference>
<evidence type="ECO:0000256" key="11">
    <source>
        <dbReference type="ARBA" id="ARBA00022840"/>
    </source>
</evidence>
<evidence type="ECO:0000256" key="10">
    <source>
        <dbReference type="ARBA" id="ARBA00022781"/>
    </source>
</evidence>
<evidence type="ECO:0000259" key="21">
    <source>
        <dbReference type="Pfam" id="PF00122"/>
    </source>
</evidence>
<keyword evidence="15 19" id="KW-0406">Ion transport</keyword>
<dbReference type="Gene3D" id="3.40.50.1000">
    <property type="entry name" value="HAD superfamily/HAD-like"/>
    <property type="match status" value="1"/>
</dbReference>
<dbReference type="InterPro" id="IPR018303">
    <property type="entry name" value="ATPase_P-typ_P_site"/>
</dbReference>
<feature type="chain" id="PRO_5041695668" description="Plasma membrane ATPase" evidence="20">
    <location>
        <begin position="25"/>
        <end position="898"/>
    </location>
</feature>
<comment type="similarity">
    <text evidence="3 19">Belongs to the cation transport ATPase (P-type) (TC 3.A.3) family. Type IIIA subfamily.</text>
</comment>
<dbReference type="SUPFAM" id="SSF56784">
    <property type="entry name" value="HAD-like"/>
    <property type="match status" value="1"/>
</dbReference>
<dbReference type="SUPFAM" id="SSF81653">
    <property type="entry name" value="Calcium ATPase, transduction domain A"/>
    <property type="match status" value="1"/>
</dbReference>
<feature type="transmembrane region" description="Helical" evidence="19">
    <location>
        <begin position="766"/>
        <end position="783"/>
    </location>
</feature>
<dbReference type="GO" id="GO:0016887">
    <property type="term" value="F:ATP hydrolysis activity"/>
    <property type="evidence" value="ECO:0007669"/>
    <property type="project" value="InterPro"/>
</dbReference>
<dbReference type="PROSITE" id="PS00154">
    <property type="entry name" value="ATPASE_E1_E2"/>
    <property type="match status" value="1"/>
</dbReference>
<keyword evidence="23" id="KW-1185">Reference proteome</keyword>
<dbReference type="Gene3D" id="1.20.1110.10">
    <property type="entry name" value="Calcium-transporting ATPase, transmembrane domain"/>
    <property type="match status" value="1"/>
</dbReference>
<evidence type="ECO:0000256" key="18">
    <source>
        <dbReference type="ARBA" id="ARBA00071631"/>
    </source>
</evidence>
<feature type="transmembrane region" description="Helical" evidence="19">
    <location>
        <begin position="223"/>
        <end position="245"/>
    </location>
</feature>
<evidence type="ECO:0000256" key="2">
    <source>
        <dbReference type="ARBA" id="ARBA00004141"/>
    </source>
</evidence>
<comment type="caution">
    <text evidence="22">The sequence shown here is derived from an EMBL/GenBank/DDBJ whole genome shotgun (WGS) entry which is preliminary data.</text>
</comment>
<dbReference type="Proteomes" id="UP001187192">
    <property type="component" value="Unassembled WGS sequence"/>
</dbReference>
<dbReference type="PRINTS" id="PR00120">
    <property type="entry name" value="HATPASE"/>
</dbReference>
<dbReference type="SUPFAM" id="SSF81665">
    <property type="entry name" value="Calcium ATPase, transmembrane domain M"/>
    <property type="match status" value="1"/>
</dbReference>
<dbReference type="FunFam" id="2.70.150.10:FF:000042">
    <property type="entry name" value="Plasma membrane ATPase"/>
    <property type="match status" value="1"/>
</dbReference>
<dbReference type="CDD" id="cd02076">
    <property type="entry name" value="P-type_ATPase_H"/>
    <property type="match status" value="1"/>
</dbReference>
<feature type="transmembrane region" description="Helical" evidence="19">
    <location>
        <begin position="88"/>
        <end position="105"/>
    </location>
</feature>
<dbReference type="GO" id="GO:0120029">
    <property type="term" value="P:proton export across plasma membrane"/>
    <property type="evidence" value="ECO:0007669"/>
    <property type="project" value="UniProtKB-UniRule"/>
</dbReference>
<dbReference type="GO" id="GO:0046872">
    <property type="term" value="F:metal ion binding"/>
    <property type="evidence" value="ECO:0007669"/>
    <property type="project" value="UniProtKB-KW"/>
</dbReference>
<comment type="subcellular location">
    <subcellularLocation>
        <location evidence="19">Cell membrane</location>
        <topology evidence="19">Multi-pass membrane protein</topology>
    </subcellularLocation>
    <subcellularLocation>
        <location evidence="2">Membrane</location>
        <topology evidence="2">Multi-pass membrane protein</topology>
    </subcellularLocation>
</comment>
<name>A0AA88AFA4_FICCA</name>
<feature type="domain" description="P-type ATPase A" evidence="21">
    <location>
        <begin position="99"/>
        <end position="173"/>
    </location>
</feature>
<dbReference type="Gene3D" id="2.70.150.10">
    <property type="entry name" value="Calcium-transporting ATPase, cytoplasmic transduction domain A"/>
    <property type="match status" value="1"/>
</dbReference>
<dbReference type="SFLD" id="SFLDF00027">
    <property type="entry name" value="p-type_atpase"/>
    <property type="match status" value="1"/>
</dbReference>
<evidence type="ECO:0000256" key="17">
    <source>
        <dbReference type="ARBA" id="ARBA00048122"/>
    </source>
</evidence>
<evidence type="ECO:0000256" key="6">
    <source>
        <dbReference type="ARBA" id="ARBA00022553"/>
    </source>
</evidence>
<keyword evidence="13 19" id="KW-1278">Translocase</keyword>
<evidence type="ECO:0000256" key="4">
    <source>
        <dbReference type="ARBA" id="ARBA00012476"/>
    </source>
</evidence>
<sequence>MWNPLSWVMEAAAIMAIALANGSGKPPDWQDFVGIVCLLVINSTISFIEENNAGNAAAALMAGLAPKTKEGLTSNKMIVLRWEKNQELFTWGIFVIWYIISIKLGDIIPADARLLEGDPLKVDQSALTGESLPVTKNPGDEIFSGSTCKQGEIEAVVIATGVHTFFGKAAHLVDSTNQVGHFQKVLTAIGNFCICSIAVGMLVEIVVMYPIQHRKYRDGIDNLLVLLIGGIPIAMPTVLSVTMAIGSHRLSQQGAITKRMTAIEEMAGMDVLCSDKTGTLTLNKLSVDKTLIEVFTKGVEKDHVMLLAARASRTENQDAIDAAIVGMLADPKEARAGIREVHFFPFNPVDKRTALTYIDSNGNWHRASKGAPEQILTLCNCKEDVKRKAHSVIDKFAERGLRSLAVARQEVPEKSKESPGAPWQFVGLLPLFDPPRHDSAETIRRALNLGVNVKMITGDQLAIAKETGRRLGMGTNMYPSATLLGQDKDASIAALPVDELIEKADGFAGVFPEHKYAIVKKLQERKHICGMTGDGVNDAPALKKADIGIAVADATDAARGASDIVLTEPGLSVIISAVLTSRAIFQRMKNYTIYAVSITIRIVFGFLFIALIWKFDFSPFMVLIIAILNDGTIMTISKDRVKPSPLPDSWKLKEIFATGVVLGGYLALMTVIFFWLMKETDFFSNKFGVKNLRTSSHAEYEMMAALYLQVSIVSQALIFVTRSRSWSYVERPGMLLVSAFMIAQLVATLIAVYANWGFARIKGIGWGWAGVIWIYSVVFYVPLDVMKFAIRYILSGKAWLNLLENKTAFTTKKDYGKEEREAQWAHAQRTLHGLQPPETNNIFPEKSSYRELSEIAEQAKRRAEVARLRELHTLKGHVESVVKLKGLDIETIQQHYTV</sequence>
<keyword evidence="12 19" id="KW-0460">Magnesium</keyword>
<dbReference type="InterPro" id="IPR001757">
    <property type="entry name" value="P_typ_ATPase"/>
</dbReference>
<dbReference type="InterPro" id="IPR036412">
    <property type="entry name" value="HAD-like_sf"/>
</dbReference>
<accession>A0AA88AFA4</accession>